<dbReference type="PANTHER" id="PTHR23026:SF90">
    <property type="entry name" value="IODOTYROSINE DEIODINASE 1"/>
    <property type="match status" value="1"/>
</dbReference>
<evidence type="ECO:0000313" key="5">
    <source>
        <dbReference type="EMBL" id="HDD52572.1"/>
    </source>
</evidence>
<organism evidence="5">
    <name type="scientific">Thermosulfidibacter takaii</name>
    <dbReference type="NCBI Taxonomy" id="412593"/>
    <lineage>
        <taxon>Bacteria</taxon>
        <taxon>Pseudomonadati</taxon>
        <taxon>Thermosulfidibacterota</taxon>
        <taxon>Thermosulfidibacteria</taxon>
        <taxon>Thermosulfidibacterales</taxon>
        <taxon>Thermosulfidibacteraceae</taxon>
    </lineage>
</organism>
<gene>
    <name evidence="5" type="ORF">ENF32_00690</name>
</gene>
<evidence type="ECO:0000256" key="2">
    <source>
        <dbReference type="ARBA" id="ARBA00022643"/>
    </source>
</evidence>
<keyword evidence="2" id="KW-0288">FMN</keyword>
<keyword evidence="3" id="KW-0560">Oxidoreductase</keyword>
<dbReference type="Proteomes" id="UP000885690">
    <property type="component" value="Unassembled WGS sequence"/>
</dbReference>
<name>A0A7C0U5G2_9BACT</name>
<dbReference type="EMBL" id="DQWS01000028">
    <property type="protein sequence ID" value="HDD52572.1"/>
    <property type="molecule type" value="Genomic_DNA"/>
</dbReference>
<evidence type="ECO:0000259" key="4">
    <source>
        <dbReference type="Pfam" id="PF00881"/>
    </source>
</evidence>
<dbReference type="InterPro" id="IPR000415">
    <property type="entry name" value="Nitroreductase-like"/>
</dbReference>
<dbReference type="InterPro" id="IPR029479">
    <property type="entry name" value="Nitroreductase"/>
</dbReference>
<dbReference type="InterPro" id="IPR050627">
    <property type="entry name" value="Nitroreductase/BluB"/>
</dbReference>
<dbReference type="AlphaFoldDB" id="A0A7C0U5G2"/>
<sequence length="196" mass="22033">MELRDAILGRRSVRKYKSDPVPKEVLEEIMDLAVWAPSGMNRQNWFFVVVAGDLRDRVVEICYQGYLSYIGRKVEKVFSHKPHVVRETRSFFATLGGAPVVIFAYAEPGPESIFTDVQNVSAVIQNMLLLAHERGLGTCWMTGPLNMEEEFNKLLGVDGKKLVALITVGYSDEVPKVPPRRGKKVVYKGFPEDGES</sequence>
<comment type="caution">
    <text evidence="5">The sequence shown here is derived from an EMBL/GenBank/DDBJ whole genome shotgun (WGS) entry which is preliminary data.</text>
</comment>
<dbReference type="GO" id="GO:0016491">
    <property type="term" value="F:oxidoreductase activity"/>
    <property type="evidence" value="ECO:0007669"/>
    <property type="project" value="UniProtKB-KW"/>
</dbReference>
<evidence type="ECO:0000256" key="1">
    <source>
        <dbReference type="ARBA" id="ARBA00022630"/>
    </source>
</evidence>
<reference evidence="5" key="1">
    <citation type="journal article" date="2020" name="mSystems">
        <title>Genome- and Community-Level Interaction Insights into Carbon Utilization and Element Cycling Functions of Hydrothermarchaeota in Hydrothermal Sediment.</title>
        <authorList>
            <person name="Zhou Z."/>
            <person name="Liu Y."/>
            <person name="Xu W."/>
            <person name="Pan J."/>
            <person name="Luo Z.H."/>
            <person name="Li M."/>
        </authorList>
    </citation>
    <scope>NUCLEOTIDE SEQUENCE [LARGE SCALE GENOMIC DNA]</scope>
    <source>
        <strain evidence="5">HyVt-115</strain>
    </source>
</reference>
<dbReference type="PANTHER" id="PTHR23026">
    <property type="entry name" value="NADPH NITROREDUCTASE"/>
    <property type="match status" value="1"/>
</dbReference>
<dbReference type="SUPFAM" id="SSF55469">
    <property type="entry name" value="FMN-dependent nitroreductase-like"/>
    <property type="match status" value="1"/>
</dbReference>
<dbReference type="Pfam" id="PF00881">
    <property type="entry name" value="Nitroreductase"/>
    <property type="match status" value="1"/>
</dbReference>
<keyword evidence="1" id="KW-0285">Flavoprotein</keyword>
<dbReference type="Gene3D" id="3.40.109.10">
    <property type="entry name" value="NADH Oxidase"/>
    <property type="match status" value="1"/>
</dbReference>
<accession>A0A7C0U5G2</accession>
<evidence type="ECO:0000256" key="3">
    <source>
        <dbReference type="ARBA" id="ARBA00023002"/>
    </source>
</evidence>
<protein>
    <submittedName>
        <fullName evidence="5">Nitroreductase family protein</fullName>
    </submittedName>
</protein>
<feature type="domain" description="Nitroreductase" evidence="4">
    <location>
        <begin position="7"/>
        <end position="170"/>
    </location>
</feature>
<dbReference type="CDD" id="cd20610">
    <property type="entry name" value="nitroreductase"/>
    <property type="match status" value="1"/>
</dbReference>
<proteinExistence type="predicted"/>